<dbReference type="AlphaFoldDB" id="A0A1I7Y6S9"/>
<reference evidence="2" key="1">
    <citation type="submission" date="2016-11" db="UniProtKB">
        <authorList>
            <consortium name="WormBaseParasite"/>
        </authorList>
    </citation>
    <scope>IDENTIFICATION</scope>
</reference>
<dbReference type="Proteomes" id="UP000095287">
    <property type="component" value="Unplaced"/>
</dbReference>
<evidence type="ECO:0000313" key="2">
    <source>
        <dbReference type="WBParaSite" id="L893_g13247.t1"/>
    </source>
</evidence>
<proteinExistence type="predicted"/>
<name>A0A1I7Y6S9_9BILA</name>
<protein>
    <submittedName>
        <fullName evidence="2">Uncharacterized protein</fullName>
    </submittedName>
</protein>
<organism evidence="1 2">
    <name type="scientific">Steinernema glaseri</name>
    <dbReference type="NCBI Taxonomy" id="37863"/>
    <lineage>
        <taxon>Eukaryota</taxon>
        <taxon>Metazoa</taxon>
        <taxon>Ecdysozoa</taxon>
        <taxon>Nematoda</taxon>
        <taxon>Chromadorea</taxon>
        <taxon>Rhabditida</taxon>
        <taxon>Tylenchina</taxon>
        <taxon>Panagrolaimomorpha</taxon>
        <taxon>Strongyloidoidea</taxon>
        <taxon>Steinernematidae</taxon>
        <taxon>Steinernema</taxon>
    </lineage>
</organism>
<accession>A0A1I7Y6S9</accession>
<evidence type="ECO:0000313" key="1">
    <source>
        <dbReference type="Proteomes" id="UP000095287"/>
    </source>
</evidence>
<dbReference type="WBParaSite" id="L893_g13247.t1">
    <property type="protein sequence ID" value="L893_g13247.t1"/>
    <property type="gene ID" value="L893_g13247"/>
</dbReference>
<sequence>MNSLLNVPRDAQWKKPARTMAFLISVQLLERQDRHVTPLSFWVPIVRVQTVRTSSQSSDVIVIFFLAMDTLPAELVVQIVVLTNRTSKEVLSSTNFPWRPIALCYRKGEFDLSINIHVNSVVPSLRYDVSIKRLLSGSSSPWNEAVAKDDHMLRDVHLSIENSFWRRDATSDVEEGFRFIRNVFALARHGRRMHLKLNVHNNGEDPPRQCEILRRLLDLIPRIPVSTVDRHNAIGKELFRSQVVLHYAYDVLEETFERLGIPFMPPVVYTLLDIPVTDDLEIVQADRFLEKYYLRYQLICPDRDVRVRLSTSRHSFKHFATFPDPDTLLLDFALLRSYQENNIGPMESLEAREMQTNPESIYFVETSDKRPSARSSHK</sequence>
<keyword evidence="1" id="KW-1185">Reference proteome</keyword>